<evidence type="ECO:0000256" key="1">
    <source>
        <dbReference type="SAM" id="SignalP"/>
    </source>
</evidence>
<feature type="chain" id="PRO_5037514571" description="Transketolase" evidence="1">
    <location>
        <begin position="21"/>
        <end position="140"/>
    </location>
</feature>
<accession>A0A964FF82</accession>
<keyword evidence="1" id="KW-0732">Signal</keyword>
<dbReference type="RefSeq" id="WP_229639733.1">
    <property type="nucleotide sequence ID" value="NZ_JADWDC010000011.1"/>
</dbReference>
<keyword evidence="3" id="KW-1185">Reference proteome</keyword>
<dbReference type="AlphaFoldDB" id="A0A964FF82"/>
<protein>
    <recommendedName>
        <fullName evidence="4">Transketolase</fullName>
    </recommendedName>
</protein>
<evidence type="ECO:0000313" key="3">
    <source>
        <dbReference type="Proteomes" id="UP000729733"/>
    </source>
</evidence>
<evidence type="ECO:0008006" key="4">
    <source>
        <dbReference type="Google" id="ProtNLM"/>
    </source>
</evidence>
<comment type="caution">
    <text evidence="2">The sequence shown here is derived from an EMBL/GenBank/DDBJ whole genome shotgun (WGS) entry which is preliminary data.</text>
</comment>
<feature type="signal peptide" evidence="1">
    <location>
        <begin position="1"/>
        <end position="20"/>
    </location>
</feature>
<reference evidence="2" key="1">
    <citation type="journal article" date="2021" name="Antonie Van Leeuwenhoek">
        <title>Draft genome and description of Waterburya agarophytonicola gen. nov. sp. nov. (Pleurocapsales, Cyanobacteria): a seaweed symbiont.</title>
        <authorList>
            <person name="Bonthond G."/>
            <person name="Shalygin S."/>
            <person name="Bayer T."/>
            <person name="Weinberger F."/>
        </authorList>
    </citation>
    <scope>NUCLEOTIDE SEQUENCE</scope>
    <source>
        <strain evidence="2">KI4</strain>
    </source>
</reference>
<dbReference type="Proteomes" id="UP000729733">
    <property type="component" value="Unassembled WGS sequence"/>
</dbReference>
<name>A0A964FF82_9CYAN</name>
<proteinExistence type="predicted"/>
<dbReference type="EMBL" id="JADWDC010000011">
    <property type="protein sequence ID" value="MCC0176697.1"/>
    <property type="molecule type" value="Genomic_DNA"/>
</dbReference>
<gene>
    <name evidence="2" type="ORF">I4641_06855</name>
</gene>
<evidence type="ECO:0000313" key="2">
    <source>
        <dbReference type="EMBL" id="MCC0176697.1"/>
    </source>
</evidence>
<sequence>MFKASSLIILSTLISIPAIAHNVEISNEVAATFHITPNHNPQAGKKTQAWFALTRRGGQTIPLSECNCLLNIYAVPPGDDAEPILQPKLSAINVEKYQEIPGAEIVFPNPGAYELKITGTAKDNASFSPFELSYTVNVRP</sequence>
<organism evidence="2 3">
    <name type="scientific">Waterburya agarophytonicola KI4</name>
    <dbReference type="NCBI Taxonomy" id="2874699"/>
    <lineage>
        <taxon>Bacteria</taxon>
        <taxon>Bacillati</taxon>
        <taxon>Cyanobacteriota</taxon>
        <taxon>Cyanophyceae</taxon>
        <taxon>Pleurocapsales</taxon>
        <taxon>Hyellaceae</taxon>
        <taxon>Waterburya</taxon>
        <taxon>Waterburya agarophytonicola</taxon>
    </lineage>
</organism>